<keyword evidence="1" id="KW-0813">Transport</keyword>
<keyword evidence="2" id="KW-0547">Nucleotide-binding</keyword>
<dbReference type="CDD" id="cd03214">
    <property type="entry name" value="ABC_Iron-Siderophores_B12_Hemin"/>
    <property type="match status" value="1"/>
</dbReference>
<dbReference type="GO" id="GO:0016887">
    <property type="term" value="F:ATP hydrolysis activity"/>
    <property type="evidence" value="ECO:0007669"/>
    <property type="project" value="InterPro"/>
</dbReference>
<dbReference type="EMBL" id="AECV01000035">
    <property type="protein sequence ID" value="EFW29183.1"/>
    <property type="molecule type" value="Genomic_DNA"/>
</dbReference>
<accession>E7N3J8</accession>
<dbReference type="Gene3D" id="3.40.50.300">
    <property type="entry name" value="P-loop containing nucleotide triphosphate hydrolases"/>
    <property type="match status" value="1"/>
</dbReference>
<evidence type="ECO:0000256" key="1">
    <source>
        <dbReference type="ARBA" id="ARBA00022448"/>
    </source>
</evidence>
<evidence type="ECO:0000259" key="4">
    <source>
        <dbReference type="PROSITE" id="PS50893"/>
    </source>
</evidence>
<organism evidence="5 6">
    <name type="scientific">Selenomonas artemidis F0399</name>
    <dbReference type="NCBI Taxonomy" id="749551"/>
    <lineage>
        <taxon>Bacteria</taxon>
        <taxon>Bacillati</taxon>
        <taxon>Bacillota</taxon>
        <taxon>Negativicutes</taxon>
        <taxon>Selenomonadales</taxon>
        <taxon>Selenomonadaceae</taxon>
        <taxon>Selenomonas</taxon>
    </lineage>
</organism>
<name>E7N3J8_9FIRM</name>
<evidence type="ECO:0000313" key="6">
    <source>
        <dbReference type="Proteomes" id="UP000004633"/>
    </source>
</evidence>
<proteinExistence type="predicted"/>
<dbReference type="InterPro" id="IPR003593">
    <property type="entry name" value="AAA+_ATPase"/>
</dbReference>
<dbReference type="PANTHER" id="PTHR42794">
    <property type="entry name" value="HEMIN IMPORT ATP-BINDING PROTEIN HMUV"/>
    <property type="match status" value="1"/>
</dbReference>
<evidence type="ECO:0000256" key="2">
    <source>
        <dbReference type="ARBA" id="ARBA00022741"/>
    </source>
</evidence>
<dbReference type="SMART" id="SM00382">
    <property type="entry name" value="AAA"/>
    <property type="match status" value="1"/>
</dbReference>
<dbReference type="InterPro" id="IPR003439">
    <property type="entry name" value="ABC_transporter-like_ATP-bd"/>
</dbReference>
<keyword evidence="3 5" id="KW-0067">ATP-binding</keyword>
<sequence length="258" mass="28145">MKEIRIEGLKFCIGTKEILHGISAVLPADRFVALLGPNGCGKSTLLKHLYRVHQIQEGTVYFDGMPIADIPLRAAAQEIGVMGQFHAVDFDFSVEEIALMGRAPYKESFEEDTAEDFALVRAALDKVGMADAAARSFNELSGGEQQRVMLARCLVQEPRLLILDEPTNHLDVKYQLHLLRLVKGLGIGVIAALHDLNLAAMFADLLVVMKAGEIVEIGAPREVITEELLQSVYGVAAHVAYDAEGLPLVDYRTGAYAS</sequence>
<dbReference type="Pfam" id="PF00005">
    <property type="entry name" value="ABC_tran"/>
    <property type="match status" value="1"/>
</dbReference>
<dbReference type="PROSITE" id="PS00211">
    <property type="entry name" value="ABC_TRANSPORTER_1"/>
    <property type="match status" value="1"/>
</dbReference>
<dbReference type="Proteomes" id="UP000004633">
    <property type="component" value="Unassembled WGS sequence"/>
</dbReference>
<feature type="domain" description="ABC transporter" evidence="4">
    <location>
        <begin position="4"/>
        <end position="236"/>
    </location>
</feature>
<keyword evidence="6" id="KW-1185">Reference proteome</keyword>
<dbReference type="InterPro" id="IPR017871">
    <property type="entry name" value="ABC_transporter-like_CS"/>
</dbReference>
<dbReference type="STRING" id="749551.HMPREF9555_01588"/>
<dbReference type="PANTHER" id="PTHR42794:SF2">
    <property type="entry name" value="ABC TRANSPORTER ATP-BINDING PROTEIN"/>
    <property type="match status" value="1"/>
</dbReference>
<dbReference type="SUPFAM" id="SSF52540">
    <property type="entry name" value="P-loop containing nucleoside triphosphate hydrolases"/>
    <property type="match status" value="1"/>
</dbReference>
<dbReference type="GO" id="GO:0005524">
    <property type="term" value="F:ATP binding"/>
    <property type="evidence" value="ECO:0007669"/>
    <property type="project" value="UniProtKB-KW"/>
</dbReference>
<comment type="caution">
    <text evidence="5">The sequence shown here is derived from an EMBL/GenBank/DDBJ whole genome shotgun (WGS) entry which is preliminary data.</text>
</comment>
<gene>
    <name evidence="5" type="ORF">HMPREF9555_01588</name>
</gene>
<dbReference type="PROSITE" id="PS50893">
    <property type="entry name" value="ABC_TRANSPORTER_2"/>
    <property type="match status" value="1"/>
</dbReference>
<dbReference type="HOGENOM" id="CLU_000604_1_11_9"/>
<dbReference type="AlphaFoldDB" id="E7N3J8"/>
<dbReference type="InterPro" id="IPR027417">
    <property type="entry name" value="P-loop_NTPase"/>
</dbReference>
<evidence type="ECO:0000256" key="3">
    <source>
        <dbReference type="ARBA" id="ARBA00022840"/>
    </source>
</evidence>
<protein>
    <submittedName>
        <fullName evidence="5">ABC transporter, ATP-binding protein</fullName>
    </submittedName>
</protein>
<reference evidence="5 6" key="1">
    <citation type="submission" date="2010-08" db="EMBL/GenBank/DDBJ databases">
        <authorList>
            <person name="Weinstock G."/>
            <person name="Sodergren E."/>
            <person name="Clifton S."/>
            <person name="Fulton L."/>
            <person name="Fulton B."/>
            <person name="Courtney L."/>
            <person name="Fronick C."/>
            <person name="Harrison M."/>
            <person name="Strong C."/>
            <person name="Farmer C."/>
            <person name="Delahaunty K."/>
            <person name="Markovic C."/>
            <person name="Hall O."/>
            <person name="Minx P."/>
            <person name="Tomlinson C."/>
            <person name="Mitreva M."/>
            <person name="Hou S."/>
            <person name="Chen J."/>
            <person name="Wollam A."/>
            <person name="Pepin K.H."/>
            <person name="Johnson M."/>
            <person name="Bhonagiri V."/>
            <person name="Zhang X."/>
            <person name="Suruliraj S."/>
            <person name="Warren W."/>
            <person name="Chinwalla A."/>
            <person name="Mardis E.R."/>
            <person name="Wilson R.K."/>
        </authorList>
    </citation>
    <scope>NUCLEOTIDE SEQUENCE [LARGE SCALE GENOMIC DNA]</scope>
    <source>
        <strain evidence="5 6">F0399</strain>
    </source>
</reference>
<dbReference type="RefSeq" id="WP_009350233.1">
    <property type="nucleotide sequence ID" value="NZ_GL638147.1"/>
</dbReference>
<dbReference type="FunFam" id="3.40.50.300:FF:000134">
    <property type="entry name" value="Iron-enterobactin ABC transporter ATP-binding protein"/>
    <property type="match status" value="1"/>
</dbReference>
<evidence type="ECO:0000313" key="5">
    <source>
        <dbReference type="EMBL" id="EFW29183.1"/>
    </source>
</evidence>